<evidence type="ECO:0000313" key="2">
    <source>
        <dbReference type="EMBL" id="ONK68295.1"/>
    </source>
</evidence>
<dbReference type="Proteomes" id="UP000243459">
    <property type="component" value="Chromosome 5"/>
</dbReference>
<reference evidence="3" key="1">
    <citation type="journal article" date="2017" name="Nat. Commun.">
        <title>The asparagus genome sheds light on the origin and evolution of a young Y chromosome.</title>
        <authorList>
            <person name="Harkess A."/>
            <person name="Zhou J."/>
            <person name="Xu C."/>
            <person name="Bowers J.E."/>
            <person name="Van der Hulst R."/>
            <person name="Ayyampalayam S."/>
            <person name="Mercati F."/>
            <person name="Riccardi P."/>
            <person name="McKain M.R."/>
            <person name="Kakrana A."/>
            <person name="Tang H."/>
            <person name="Ray J."/>
            <person name="Groenendijk J."/>
            <person name="Arikit S."/>
            <person name="Mathioni S.M."/>
            <person name="Nakano M."/>
            <person name="Shan H."/>
            <person name="Telgmann-Rauber A."/>
            <person name="Kanno A."/>
            <person name="Yue Z."/>
            <person name="Chen H."/>
            <person name="Li W."/>
            <person name="Chen Y."/>
            <person name="Xu X."/>
            <person name="Zhang Y."/>
            <person name="Luo S."/>
            <person name="Chen H."/>
            <person name="Gao J."/>
            <person name="Mao Z."/>
            <person name="Pires J.C."/>
            <person name="Luo M."/>
            <person name="Kudrna D."/>
            <person name="Wing R.A."/>
            <person name="Meyers B.C."/>
            <person name="Yi K."/>
            <person name="Kong H."/>
            <person name="Lavrijsen P."/>
            <person name="Sunseri F."/>
            <person name="Falavigna A."/>
            <person name="Ye Y."/>
            <person name="Leebens-Mack J.H."/>
            <person name="Chen G."/>
        </authorList>
    </citation>
    <scope>NUCLEOTIDE SEQUENCE [LARGE SCALE GENOMIC DNA]</scope>
    <source>
        <strain evidence="3">cv. DH0086</strain>
    </source>
</reference>
<accession>A0A5P1EQK0</accession>
<name>A0A5P1EQK0_ASPOF</name>
<evidence type="ECO:0000313" key="3">
    <source>
        <dbReference type="Proteomes" id="UP000243459"/>
    </source>
</evidence>
<dbReference type="EMBL" id="CM007385">
    <property type="protein sequence ID" value="ONK68295.1"/>
    <property type="molecule type" value="Genomic_DNA"/>
</dbReference>
<protein>
    <submittedName>
        <fullName evidence="2">Uncharacterized protein</fullName>
    </submittedName>
</protein>
<keyword evidence="3" id="KW-1185">Reference proteome</keyword>
<proteinExistence type="predicted"/>
<feature type="region of interest" description="Disordered" evidence="1">
    <location>
        <begin position="92"/>
        <end position="111"/>
    </location>
</feature>
<evidence type="ECO:0000256" key="1">
    <source>
        <dbReference type="SAM" id="MobiDB-lite"/>
    </source>
</evidence>
<organism evidence="2 3">
    <name type="scientific">Asparagus officinalis</name>
    <name type="common">Garden asparagus</name>
    <dbReference type="NCBI Taxonomy" id="4686"/>
    <lineage>
        <taxon>Eukaryota</taxon>
        <taxon>Viridiplantae</taxon>
        <taxon>Streptophyta</taxon>
        <taxon>Embryophyta</taxon>
        <taxon>Tracheophyta</taxon>
        <taxon>Spermatophyta</taxon>
        <taxon>Magnoliopsida</taxon>
        <taxon>Liliopsida</taxon>
        <taxon>Asparagales</taxon>
        <taxon>Asparagaceae</taxon>
        <taxon>Asparagoideae</taxon>
        <taxon>Asparagus</taxon>
    </lineage>
</organism>
<dbReference type="Gramene" id="ONK68295">
    <property type="protein sequence ID" value="ONK68295"/>
    <property type="gene ID" value="A4U43_C05F9760"/>
</dbReference>
<gene>
    <name evidence="2" type="ORF">A4U43_C05F9760</name>
</gene>
<dbReference type="AlphaFoldDB" id="A0A5P1EQK0"/>
<sequence length="111" mass="12691">MVPMELHVKTRVGTSTRLKKHLYPNLAPKEAEGAHANMAEIAARLSWSSAATVQAKREVEVEVKIRERNDAYERARSDRLDTQSLRNKLEEQIAHETLRQESTRASLKVEQ</sequence>